<proteinExistence type="inferred from homology"/>
<protein>
    <recommendedName>
        <fullName evidence="7">Ribosomal protein S19</fullName>
    </recommendedName>
</protein>
<dbReference type="Gene3D" id="3.30.860.10">
    <property type="entry name" value="30s Ribosomal Protein S19, Chain A"/>
    <property type="match status" value="1"/>
</dbReference>
<organism evidence="5 6">
    <name type="scientific">Linum tenue</name>
    <dbReference type="NCBI Taxonomy" id="586396"/>
    <lineage>
        <taxon>Eukaryota</taxon>
        <taxon>Viridiplantae</taxon>
        <taxon>Streptophyta</taxon>
        <taxon>Embryophyta</taxon>
        <taxon>Tracheophyta</taxon>
        <taxon>Spermatophyta</taxon>
        <taxon>Magnoliopsida</taxon>
        <taxon>eudicotyledons</taxon>
        <taxon>Gunneridae</taxon>
        <taxon>Pentapetalae</taxon>
        <taxon>rosids</taxon>
        <taxon>fabids</taxon>
        <taxon>Malpighiales</taxon>
        <taxon>Linaceae</taxon>
        <taxon>Linum</taxon>
    </lineage>
</organism>
<dbReference type="InterPro" id="IPR023575">
    <property type="entry name" value="Ribosomal_uS19_SF"/>
</dbReference>
<dbReference type="PANTHER" id="PTHR11880">
    <property type="entry name" value="RIBOSOMAL PROTEIN S19P FAMILY MEMBER"/>
    <property type="match status" value="1"/>
</dbReference>
<dbReference type="AlphaFoldDB" id="A0AAV0MIJ2"/>
<dbReference type="PANTHER" id="PTHR11880:SF67">
    <property type="entry name" value="SMALL RIBOSOMAL SUBUNIT PROTEIN US19M"/>
    <property type="match status" value="1"/>
</dbReference>
<dbReference type="Pfam" id="PF00203">
    <property type="entry name" value="Ribosomal_S19"/>
    <property type="match status" value="1"/>
</dbReference>
<keyword evidence="2 4" id="KW-0689">Ribosomal protein</keyword>
<evidence type="ECO:0000256" key="4">
    <source>
        <dbReference type="RuleBase" id="RU003485"/>
    </source>
</evidence>
<dbReference type="PRINTS" id="PR00975">
    <property type="entry name" value="RIBOSOMALS19"/>
</dbReference>
<dbReference type="EMBL" id="CAMGYJ010000007">
    <property type="protein sequence ID" value="CAI0446077.1"/>
    <property type="molecule type" value="Genomic_DNA"/>
</dbReference>
<evidence type="ECO:0000256" key="3">
    <source>
        <dbReference type="ARBA" id="ARBA00023274"/>
    </source>
</evidence>
<evidence type="ECO:0000313" key="5">
    <source>
        <dbReference type="EMBL" id="CAI0446077.1"/>
    </source>
</evidence>
<dbReference type="InterPro" id="IPR002222">
    <property type="entry name" value="Ribosomal_uS19"/>
</dbReference>
<dbReference type="InterPro" id="IPR020934">
    <property type="entry name" value="Ribosomal_uS19_CS"/>
</dbReference>
<dbReference type="GO" id="GO:0006412">
    <property type="term" value="P:translation"/>
    <property type="evidence" value="ECO:0007669"/>
    <property type="project" value="InterPro"/>
</dbReference>
<comment type="caution">
    <text evidence="5">The sequence shown here is derived from an EMBL/GenBank/DDBJ whole genome shotgun (WGS) entry which is preliminary data.</text>
</comment>
<name>A0AAV0MIJ2_9ROSI</name>
<evidence type="ECO:0008006" key="7">
    <source>
        <dbReference type="Google" id="ProtNLM"/>
    </source>
</evidence>
<dbReference type="GO" id="GO:0005763">
    <property type="term" value="C:mitochondrial small ribosomal subunit"/>
    <property type="evidence" value="ECO:0007669"/>
    <property type="project" value="TreeGrafter"/>
</dbReference>
<comment type="similarity">
    <text evidence="1 4">Belongs to the universal ribosomal protein uS19 family.</text>
</comment>
<dbReference type="PROSITE" id="PS00323">
    <property type="entry name" value="RIBOSOMAL_S19"/>
    <property type="match status" value="1"/>
</dbReference>
<gene>
    <name evidence="5" type="ORF">LITE_LOCUS28867</name>
</gene>
<dbReference type="Proteomes" id="UP001154282">
    <property type="component" value="Unassembled WGS sequence"/>
</dbReference>
<evidence type="ECO:0000256" key="2">
    <source>
        <dbReference type="ARBA" id="ARBA00022980"/>
    </source>
</evidence>
<dbReference type="SUPFAM" id="SSF54570">
    <property type="entry name" value="Ribosomal protein S19"/>
    <property type="match status" value="1"/>
</dbReference>
<sequence>MWKGPFVDAFLLKLKNKGAPLNNRKIWSRRSVILAEFLNSTVRIYNGNSFVRCKITEAKVGHKFGEFALTRRRKFRGSDGKGGKTKTLKKGASKWEERGDMGVRLEYCKRRSVDEFLQQFKRCMIL</sequence>
<keyword evidence="6" id="KW-1185">Reference proteome</keyword>
<dbReference type="GO" id="GO:0003735">
    <property type="term" value="F:structural constituent of ribosome"/>
    <property type="evidence" value="ECO:0007669"/>
    <property type="project" value="InterPro"/>
</dbReference>
<dbReference type="GO" id="GO:0000028">
    <property type="term" value="P:ribosomal small subunit assembly"/>
    <property type="evidence" value="ECO:0007669"/>
    <property type="project" value="TreeGrafter"/>
</dbReference>
<keyword evidence="3 4" id="KW-0687">Ribonucleoprotein</keyword>
<dbReference type="HAMAP" id="MF_00531">
    <property type="entry name" value="Ribosomal_uS19"/>
    <property type="match status" value="1"/>
</dbReference>
<dbReference type="GO" id="GO:0003723">
    <property type="term" value="F:RNA binding"/>
    <property type="evidence" value="ECO:0007669"/>
    <property type="project" value="InterPro"/>
</dbReference>
<evidence type="ECO:0000256" key="1">
    <source>
        <dbReference type="ARBA" id="ARBA00007345"/>
    </source>
</evidence>
<reference evidence="5" key="1">
    <citation type="submission" date="2022-08" db="EMBL/GenBank/DDBJ databases">
        <authorList>
            <person name="Gutierrez-Valencia J."/>
        </authorList>
    </citation>
    <scope>NUCLEOTIDE SEQUENCE</scope>
</reference>
<evidence type="ECO:0000313" key="6">
    <source>
        <dbReference type="Proteomes" id="UP001154282"/>
    </source>
</evidence>
<accession>A0AAV0MIJ2</accession>